<comment type="caution">
    <text evidence="2">The sequence shown here is derived from an EMBL/GenBank/DDBJ whole genome shotgun (WGS) entry which is preliminary data.</text>
</comment>
<reference evidence="2 3" key="1">
    <citation type="journal article" date="2017" name="Elife">
        <title>Extensive horizontal gene transfer in cheese-associated bacteria.</title>
        <authorList>
            <person name="Bonham K.S."/>
            <person name="Wolfe B.E."/>
            <person name="Dutton R.J."/>
        </authorList>
    </citation>
    <scope>NUCLEOTIDE SEQUENCE [LARGE SCALE GENOMIC DNA]</scope>
    <source>
        <strain evidence="2 3">JB182</strain>
    </source>
</reference>
<dbReference type="GO" id="GO:0003676">
    <property type="term" value="F:nucleic acid binding"/>
    <property type="evidence" value="ECO:0007669"/>
    <property type="project" value="InterPro"/>
</dbReference>
<dbReference type="AlphaFoldDB" id="A0A2N7S661"/>
<keyword evidence="2" id="KW-0540">Nuclease</keyword>
<proteinExistence type="predicted"/>
<evidence type="ECO:0000313" key="3">
    <source>
        <dbReference type="Proteomes" id="UP000235739"/>
    </source>
</evidence>
<dbReference type="Pfam" id="PF01844">
    <property type="entry name" value="HNH"/>
    <property type="match status" value="1"/>
</dbReference>
<dbReference type="InterPro" id="IPR002711">
    <property type="entry name" value="HNH"/>
</dbReference>
<gene>
    <name evidence="2" type="ORF">CIK84_08910</name>
</gene>
<dbReference type="InterPro" id="IPR003615">
    <property type="entry name" value="HNH_nuc"/>
</dbReference>
<dbReference type="GO" id="GO:0008270">
    <property type="term" value="F:zinc ion binding"/>
    <property type="evidence" value="ECO:0007669"/>
    <property type="project" value="InterPro"/>
</dbReference>
<dbReference type="Gene3D" id="1.10.30.50">
    <property type="match status" value="1"/>
</dbReference>
<feature type="domain" description="HNH nuclease" evidence="1">
    <location>
        <begin position="20"/>
        <end position="87"/>
    </location>
</feature>
<sequence>MGGGAAMAGNQYRSTANFKRLSANLRAAGNPCWLCGQAIDYSVGRYDDEGNENGNSFSVDHVVPWSVDETLREDPGNLRAAHLSCNKSRGKRAAPAGLGLLSRDW</sequence>
<name>A0A2N7S661_9MICC</name>
<keyword evidence="2" id="KW-0378">Hydrolase</keyword>
<evidence type="ECO:0000313" key="2">
    <source>
        <dbReference type="EMBL" id="PMQ21632.1"/>
    </source>
</evidence>
<accession>A0A2N7S661</accession>
<dbReference type="Proteomes" id="UP000235739">
    <property type="component" value="Unassembled WGS sequence"/>
</dbReference>
<evidence type="ECO:0000259" key="1">
    <source>
        <dbReference type="SMART" id="SM00507"/>
    </source>
</evidence>
<protein>
    <submittedName>
        <fullName evidence="2">HNH endonuclease</fullName>
    </submittedName>
</protein>
<dbReference type="EMBL" id="PNQX01000001">
    <property type="protein sequence ID" value="PMQ21632.1"/>
    <property type="molecule type" value="Genomic_DNA"/>
</dbReference>
<dbReference type="GO" id="GO:0004519">
    <property type="term" value="F:endonuclease activity"/>
    <property type="evidence" value="ECO:0007669"/>
    <property type="project" value="UniProtKB-KW"/>
</dbReference>
<dbReference type="CDD" id="cd00085">
    <property type="entry name" value="HNHc"/>
    <property type="match status" value="1"/>
</dbReference>
<keyword evidence="2" id="KW-0255">Endonuclease</keyword>
<dbReference type="SMART" id="SM00507">
    <property type="entry name" value="HNHc"/>
    <property type="match status" value="1"/>
</dbReference>
<organism evidence="2 3">
    <name type="scientific">Glutamicibacter arilaitensis</name>
    <dbReference type="NCBI Taxonomy" id="256701"/>
    <lineage>
        <taxon>Bacteria</taxon>
        <taxon>Bacillati</taxon>
        <taxon>Actinomycetota</taxon>
        <taxon>Actinomycetes</taxon>
        <taxon>Micrococcales</taxon>
        <taxon>Micrococcaceae</taxon>
        <taxon>Glutamicibacter</taxon>
    </lineage>
</organism>